<dbReference type="InterPro" id="IPR013658">
    <property type="entry name" value="SGL"/>
</dbReference>
<feature type="domain" description="SMP-30/Gluconolactonase/LRE-like region" evidence="2">
    <location>
        <begin position="348"/>
        <end position="459"/>
    </location>
</feature>
<gene>
    <name evidence="3" type="ORF">B0H16DRAFT_1692833</name>
</gene>
<dbReference type="AlphaFoldDB" id="A0AAD7IM58"/>
<evidence type="ECO:0000313" key="3">
    <source>
        <dbReference type="EMBL" id="KAJ7746011.1"/>
    </source>
</evidence>
<keyword evidence="4" id="KW-1185">Reference proteome</keyword>
<dbReference type="Proteomes" id="UP001215598">
    <property type="component" value="Unassembled WGS sequence"/>
</dbReference>
<evidence type="ECO:0000256" key="1">
    <source>
        <dbReference type="SAM" id="MobiDB-lite"/>
    </source>
</evidence>
<dbReference type="PANTHER" id="PTHR42060:SF1">
    <property type="entry name" value="NHL REPEAT-CONTAINING PROTEIN"/>
    <property type="match status" value="1"/>
</dbReference>
<dbReference type="InterPro" id="IPR052998">
    <property type="entry name" value="Hetero-Diels-Alderase-like"/>
</dbReference>
<accession>A0AAD7IM58</accession>
<dbReference type="EMBL" id="JARKIB010000081">
    <property type="protein sequence ID" value="KAJ7746011.1"/>
    <property type="molecule type" value="Genomic_DNA"/>
</dbReference>
<dbReference type="Pfam" id="PF08450">
    <property type="entry name" value="SGL"/>
    <property type="match status" value="1"/>
</dbReference>
<evidence type="ECO:0000259" key="2">
    <source>
        <dbReference type="Pfam" id="PF08450"/>
    </source>
</evidence>
<protein>
    <recommendedName>
        <fullName evidence="2">SMP-30/Gluconolactonase/LRE-like region domain-containing protein</fullName>
    </recommendedName>
</protein>
<proteinExistence type="predicted"/>
<dbReference type="InterPro" id="IPR011042">
    <property type="entry name" value="6-blade_b-propeller_TolB-like"/>
</dbReference>
<dbReference type="SUPFAM" id="SSF63829">
    <property type="entry name" value="Calcium-dependent phosphotriesterase"/>
    <property type="match status" value="1"/>
</dbReference>
<reference evidence="3" key="1">
    <citation type="submission" date="2023-03" db="EMBL/GenBank/DDBJ databases">
        <title>Massive genome expansion in bonnet fungi (Mycena s.s.) driven by repeated elements and novel gene families across ecological guilds.</title>
        <authorList>
            <consortium name="Lawrence Berkeley National Laboratory"/>
            <person name="Harder C.B."/>
            <person name="Miyauchi S."/>
            <person name="Viragh M."/>
            <person name="Kuo A."/>
            <person name="Thoen E."/>
            <person name="Andreopoulos B."/>
            <person name="Lu D."/>
            <person name="Skrede I."/>
            <person name="Drula E."/>
            <person name="Henrissat B."/>
            <person name="Morin E."/>
            <person name="Kohler A."/>
            <person name="Barry K."/>
            <person name="LaButti K."/>
            <person name="Morin E."/>
            <person name="Salamov A."/>
            <person name="Lipzen A."/>
            <person name="Mereny Z."/>
            <person name="Hegedus B."/>
            <person name="Baldrian P."/>
            <person name="Stursova M."/>
            <person name="Weitz H."/>
            <person name="Taylor A."/>
            <person name="Grigoriev I.V."/>
            <person name="Nagy L.G."/>
            <person name="Martin F."/>
            <person name="Kauserud H."/>
        </authorList>
    </citation>
    <scope>NUCLEOTIDE SEQUENCE</scope>
    <source>
        <strain evidence="3">CBHHK182m</strain>
    </source>
</reference>
<comment type="caution">
    <text evidence="3">The sequence shown here is derived from an EMBL/GenBank/DDBJ whole genome shotgun (WGS) entry which is preliminary data.</text>
</comment>
<sequence>MVYSVAAECVAGRMTAGEKNQCNASATPPPMPINPTAETTEGRRKSKYQLEPLPAFLPAGAPNRLGFLWDGRVVRFDSKMLTSTTGKKKKSRAPRDLLYALLSCVPPGSFYSTKRPEVGPFLPVDLLYRRPPLKPVTGGLAWLIIVPQFQTAHIMSPSLLLLLTLASSLTAVFAQLPVTQIYHNLHPGTWLENLAVRPNGQILATRLDVPELYQVTPDPHNPNPTLIYVFPSALGTLGITELRANPDVYAVLVGNFSLATISSQPRSYCIWRVDMRPSRPIVSKIADIPSAVFPNGMVSLSAAENALLVADSTLGNIWRFDLTTHAYEVVIDDPLMKKVSSSVVEGVNGIRLHGEYLYFINSYAPFLARVPIHPNGTAKGKGTIMAHAPDGEGSFDDFAIDEDGTAYVATGVGNVITKVTEEGVASVIAGNLNSSQIASPTSVAFGRTEWDRWTIYVTTGGGLAAPINGTAVLGAQLVAVKLD</sequence>
<evidence type="ECO:0000313" key="4">
    <source>
        <dbReference type="Proteomes" id="UP001215598"/>
    </source>
</evidence>
<organism evidence="3 4">
    <name type="scientific">Mycena metata</name>
    <dbReference type="NCBI Taxonomy" id="1033252"/>
    <lineage>
        <taxon>Eukaryota</taxon>
        <taxon>Fungi</taxon>
        <taxon>Dikarya</taxon>
        <taxon>Basidiomycota</taxon>
        <taxon>Agaricomycotina</taxon>
        <taxon>Agaricomycetes</taxon>
        <taxon>Agaricomycetidae</taxon>
        <taxon>Agaricales</taxon>
        <taxon>Marasmiineae</taxon>
        <taxon>Mycenaceae</taxon>
        <taxon>Mycena</taxon>
    </lineage>
</organism>
<dbReference type="PANTHER" id="PTHR42060">
    <property type="entry name" value="NHL REPEAT-CONTAINING PROTEIN-RELATED"/>
    <property type="match status" value="1"/>
</dbReference>
<dbReference type="Gene3D" id="2.120.10.30">
    <property type="entry name" value="TolB, C-terminal domain"/>
    <property type="match status" value="1"/>
</dbReference>
<feature type="region of interest" description="Disordered" evidence="1">
    <location>
        <begin position="17"/>
        <end position="44"/>
    </location>
</feature>
<name>A0AAD7IM58_9AGAR</name>